<protein>
    <submittedName>
        <fullName evidence="2">Uncharacterized protein</fullName>
    </submittedName>
</protein>
<keyword evidence="1" id="KW-1133">Transmembrane helix</keyword>
<name>A0A068EEE6_9POXV</name>
<dbReference type="EMBL" id="KJ801920">
    <property type="protein sequence ID" value="AID46556.1"/>
    <property type="molecule type" value="Genomic_DNA"/>
</dbReference>
<keyword evidence="3" id="KW-1185">Reference proteome</keyword>
<accession>A0A068EEE6</accession>
<keyword evidence="1" id="KW-0472">Membrane</keyword>
<organism evidence="2 3">
    <name type="scientific">Pigeonpox virus</name>
    <dbReference type="NCBI Taxonomy" id="10264"/>
    <lineage>
        <taxon>Viruses</taxon>
        <taxon>Varidnaviria</taxon>
        <taxon>Bamfordvirae</taxon>
        <taxon>Nucleocytoviricota</taxon>
        <taxon>Pokkesviricetes</taxon>
        <taxon>Chitovirales</taxon>
        <taxon>Poxviridae</taxon>
        <taxon>Chordopoxvirinae</taxon>
        <taxon>Avipoxvirus</taxon>
        <taxon>Avipoxvirus pigeonpox</taxon>
    </lineage>
</organism>
<feature type="transmembrane region" description="Helical" evidence="1">
    <location>
        <begin position="163"/>
        <end position="187"/>
    </location>
</feature>
<dbReference type="GeneID" id="19737767"/>
<evidence type="ECO:0000313" key="2">
    <source>
        <dbReference type="EMBL" id="AID46556.1"/>
    </source>
</evidence>
<keyword evidence="1" id="KW-0812">Transmembrane</keyword>
<evidence type="ECO:0000313" key="3">
    <source>
        <dbReference type="Proteomes" id="UP000101521"/>
    </source>
</evidence>
<evidence type="ECO:0000256" key="1">
    <source>
        <dbReference type="SAM" id="Phobius"/>
    </source>
</evidence>
<proteinExistence type="predicted"/>
<dbReference type="RefSeq" id="YP_009046280.1">
    <property type="nucleotide sequence ID" value="NC_024447.1"/>
</dbReference>
<dbReference type="Proteomes" id="UP000101521">
    <property type="component" value="Segment"/>
</dbReference>
<gene>
    <name evidence="2" type="ORF">fep_043</name>
</gene>
<reference evidence="2 3" key="1">
    <citation type="journal article" date="2014" name="BMC Genomics">
        <title>The complete genome sequences of poxviruses isolated from a penguin and a pigeon in South Africa and comparison to other sequenced avipoxviruses.</title>
        <authorList>
            <person name="Offerman K."/>
            <person name="Carulei O."/>
            <person name="van der Walt A.P."/>
            <person name="Douglass N."/>
            <person name="Williamson A.L."/>
        </authorList>
    </citation>
    <scope>NUCLEOTIDE SEQUENCE [LARGE SCALE GENOMIC DNA]</scope>
    <source>
        <strain evidence="2">FeP2</strain>
    </source>
</reference>
<dbReference type="KEGG" id="vg:19737767"/>
<sequence length="226" mass="26354">MRTLIITVTVIFYILYHVDSKPIPRNTVCRFGRITNIGEYTWKYGSIPRYIIPGKKIWKVVKLGGDVSNKLLDTDNYNCYVCDLNKQKDQLPYLSNCEHSVNNGTTHNNIDNVLKVMVCNKPTDKQHKKVIYSMSEYYGIKKVYTTSVVVCLIEKEYTWKFTIGYIILYILVLLVIFISLIPLTVLYKLFKSDDIKDYESLDEENYIYEASNDEKSLKNSITSYIN</sequence>